<gene>
    <name evidence="3" type="ORF">B0H16DRAFT_1787461</name>
</gene>
<name>A0AAD7NMX6_9AGAR</name>
<keyword evidence="2" id="KW-0274">FAD</keyword>
<evidence type="ECO:0000256" key="2">
    <source>
        <dbReference type="ARBA" id="ARBA00022827"/>
    </source>
</evidence>
<dbReference type="InterPro" id="IPR036188">
    <property type="entry name" value="FAD/NAD-bd_sf"/>
</dbReference>
<dbReference type="PANTHER" id="PTHR43400">
    <property type="entry name" value="FUMARATE REDUCTASE"/>
    <property type="match status" value="1"/>
</dbReference>
<dbReference type="EMBL" id="JARKIB010000021">
    <property type="protein sequence ID" value="KAJ7767821.1"/>
    <property type="molecule type" value="Genomic_DNA"/>
</dbReference>
<dbReference type="Proteomes" id="UP001215598">
    <property type="component" value="Unassembled WGS sequence"/>
</dbReference>
<dbReference type="InterPro" id="IPR050315">
    <property type="entry name" value="FAD-oxidoreductase_2"/>
</dbReference>
<proteinExistence type="predicted"/>
<comment type="caution">
    <text evidence="3">The sequence shown here is derived from an EMBL/GenBank/DDBJ whole genome shotgun (WGS) entry which is preliminary data.</text>
</comment>
<organism evidence="3 4">
    <name type="scientific">Mycena metata</name>
    <dbReference type="NCBI Taxonomy" id="1033252"/>
    <lineage>
        <taxon>Eukaryota</taxon>
        <taxon>Fungi</taxon>
        <taxon>Dikarya</taxon>
        <taxon>Basidiomycota</taxon>
        <taxon>Agaricomycotina</taxon>
        <taxon>Agaricomycetes</taxon>
        <taxon>Agaricomycetidae</taxon>
        <taxon>Agaricales</taxon>
        <taxon>Marasmiineae</taxon>
        <taxon>Mycenaceae</taxon>
        <taxon>Mycena</taxon>
    </lineage>
</organism>
<evidence type="ECO:0000313" key="3">
    <source>
        <dbReference type="EMBL" id="KAJ7767821.1"/>
    </source>
</evidence>
<evidence type="ECO:0000256" key="1">
    <source>
        <dbReference type="ARBA" id="ARBA00001974"/>
    </source>
</evidence>
<dbReference type="PANTHER" id="PTHR43400:SF7">
    <property type="entry name" value="FAD-DEPENDENT OXIDOREDUCTASE 2 FAD BINDING DOMAIN-CONTAINING PROTEIN"/>
    <property type="match status" value="1"/>
</dbReference>
<comment type="cofactor">
    <cofactor evidence="1">
        <name>FAD</name>
        <dbReference type="ChEBI" id="CHEBI:57692"/>
    </cofactor>
</comment>
<dbReference type="Gene3D" id="3.50.50.60">
    <property type="entry name" value="FAD/NAD(P)-binding domain"/>
    <property type="match status" value="1"/>
</dbReference>
<protein>
    <submittedName>
        <fullName evidence="3">Uncharacterized protein</fullName>
    </submittedName>
</protein>
<dbReference type="AlphaFoldDB" id="A0AAD7NMX6"/>
<sequence length="191" mass="19731">MCFGGGDCGPLDARNRYSPAFVWPPVHTVLRCGRPLAFRLGSYTSLCFALASFAPLQSLCFHLRSSPAGSHVLVSRLASSVALDSIPAWYASLTHVAGDFYVSKGLLKRYVGASAFAQDAGTPLENTANTAPYTAMAASPSTPNATDPDIPLYAADELIGGVHGRNRLAGSSLLEAVVFGRIAGAGAGAAA</sequence>
<keyword evidence="4" id="KW-1185">Reference proteome</keyword>
<evidence type="ECO:0000313" key="4">
    <source>
        <dbReference type="Proteomes" id="UP001215598"/>
    </source>
</evidence>
<reference evidence="3" key="1">
    <citation type="submission" date="2023-03" db="EMBL/GenBank/DDBJ databases">
        <title>Massive genome expansion in bonnet fungi (Mycena s.s.) driven by repeated elements and novel gene families across ecological guilds.</title>
        <authorList>
            <consortium name="Lawrence Berkeley National Laboratory"/>
            <person name="Harder C.B."/>
            <person name="Miyauchi S."/>
            <person name="Viragh M."/>
            <person name="Kuo A."/>
            <person name="Thoen E."/>
            <person name="Andreopoulos B."/>
            <person name="Lu D."/>
            <person name="Skrede I."/>
            <person name="Drula E."/>
            <person name="Henrissat B."/>
            <person name="Morin E."/>
            <person name="Kohler A."/>
            <person name="Barry K."/>
            <person name="LaButti K."/>
            <person name="Morin E."/>
            <person name="Salamov A."/>
            <person name="Lipzen A."/>
            <person name="Mereny Z."/>
            <person name="Hegedus B."/>
            <person name="Baldrian P."/>
            <person name="Stursova M."/>
            <person name="Weitz H."/>
            <person name="Taylor A."/>
            <person name="Grigoriev I.V."/>
            <person name="Nagy L.G."/>
            <person name="Martin F."/>
            <person name="Kauserud H."/>
        </authorList>
    </citation>
    <scope>NUCLEOTIDE SEQUENCE</scope>
    <source>
        <strain evidence="3">CBHHK182m</strain>
    </source>
</reference>
<keyword evidence="2" id="KW-0285">Flavoprotein</keyword>
<accession>A0AAD7NMX6</accession>